<organism evidence="4 5">
    <name type="scientific">Dermatophagoides farinae</name>
    <name type="common">American house dust mite</name>
    <dbReference type="NCBI Taxonomy" id="6954"/>
    <lineage>
        <taxon>Eukaryota</taxon>
        <taxon>Metazoa</taxon>
        <taxon>Ecdysozoa</taxon>
        <taxon>Arthropoda</taxon>
        <taxon>Chelicerata</taxon>
        <taxon>Arachnida</taxon>
        <taxon>Acari</taxon>
        <taxon>Acariformes</taxon>
        <taxon>Sarcoptiformes</taxon>
        <taxon>Astigmata</taxon>
        <taxon>Psoroptidia</taxon>
        <taxon>Analgoidea</taxon>
        <taxon>Pyroglyphidae</taxon>
        <taxon>Dermatophagoidinae</taxon>
        <taxon>Dermatophagoides</taxon>
    </lineage>
</organism>
<dbReference type="AlphaFoldDB" id="A0A922HFA0"/>
<comment type="caution">
    <text evidence="4">The sequence shown here is derived from an EMBL/GenBank/DDBJ whole genome shotgun (WGS) entry which is preliminary data.</text>
</comment>
<proteinExistence type="predicted"/>
<evidence type="ECO:0000256" key="2">
    <source>
        <dbReference type="ARBA" id="ARBA00022803"/>
    </source>
</evidence>
<dbReference type="PANTHER" id="PTHR44227:SF3">
    <property type="entry name" value="PROTEIN O-MANNOSYL-TRANSFERASE TMTC4"/>
    <property type="match status" value="1"/>
</dbReference>
<keyword evidence="3" id="KW-0812">Transmembrane</keyword>
<name>A0A922HFA0_DERFA</name>
<keyword evidence="3" id="KW-0472">Membrane</keyword>
<dbReference type="PANTHER" id="PTHR44227">
    <property type="match status" value="1"/>
</dbReference>
<evidence type="ECO:0000256" key="1">
    <source>
        <dbReference type="ARBA" id="ARBA00022737"/>
    </source>
</evidence>
<gene>
    <name evidence="4" type="ORF">DERF_015822</name>
</gene>
<reference evidence="4" key="2">
    <citation type="journal article" date="2022" name="Res Sq">
        <title>Comparative Genomics Reveals Insights into the Divergent Evolution of Astigmatic Mites and Household Pest Adaptations.</title>
        <authorList>
            <person name="Xiong Q."/>
            <person name="Wan A.T.-Y."/>
            <person name="Liu X.-Y."/>
            <person name="Fung C.S.-H."/>
            <person name="Xiao X."/>
            <person name="Malainual N."/>
            <person name="Hou J."/>
            <person name="Wang L."/>
            <person name="Wang M."/>
            <person name="Yang K."/>
            <person name="Cui Y."/>
            <person name="Leung E."/>
            <person name="Nong W."/>
            <person name="Shin S.-K."/>
            <person name="Au S."/>
            <person name="Jeong K.Y."/>
            <person name="Chew F.T."/>
            <person name="Hui J."/>
            <person name="Leung T.F."/>
            <person name="Tungtrongchitr A."/>
            <person name="Zhong N."/>
            <person name="Liu Z."/>
            <person name="Tsui S."/>
        </authorList>
    </citation>
    <scope>NUCLEOTIDE SEQUENCE</scope>
    <source>
        <strain evidence="4">Derf</strain>
        <tissue evidence="4">Whole organism</tissue>
    </source>
</reference>
<dbReference type="GO" id="GO:0005783">
    <property type="term" value="C:endoplasmic reticulum"/>
    <property type="evidence" value="ECO:0007669"/>
    <property type="project" value="TreeGrafter"/>
</dbReference>
<feature type="transmembrane region" description="Helical" evidence="3">
    <location>
        <begin position="76"/>
        <end position="94"/>
    </location>
</feature>
<dbReference type="EMBL" id="ASGP02000009">
    <property type="protein sequence ID" value="KAH9491086.1"/>
    <property type="molecule type" value="Genomic_DNA"/>
</dbReference>
<keyword evidence="2" id="KW-0802">TPR repeat</keyword>
<keyword evidence="5" id="KW-1185">Reference proteome</keyword>
<accession>A0A922HFA0</accession>
<dbReference type="GO" id="GO:0035269">
    <property type="term" value="P:protein O-linked glycosylation via mannose"/>
    <property type="evidence" value="ECO:0007669"/>
    <property type="project" value="TreeGrafter"/>
</dbReference>
<dbReference type="GO" id="GO:0030968">
    <property type="term" value="P:endoplasmic reticulum unfolded protein response"/>
    <property type="evidence" value="ECO:0007669"/>
    <property type="project" value="TreeGrafter"/>
</dbReference>
<dbReference type="Proteomes" id="UP000790347">
    <property type="component" value="Unassembled WGS sequence"/>
</dbReference>
<keyword evidence="1" id="KW-0677">Repeat</keyword>
<evidence type="ECO:0000313" key="4">
    <source>
        <dbReference type="EMBL" id="KAH9491086.1"/>
    </source>
</evidence>
<dbReference type="GO" id="GO:0000030">
    <property type="term" value="F:mannosyltransferase activity"/>
    <property type="evidence" value="ECO:0007669"/>
    <property type="project" value="TreeGrafter"/>
</dbReference>
<protein>
    <submittedName>
        <fullName evidence="4">Uncharacterized protein</fullName>
    </submittedName>
</protein>
<evidence type="ECO:0000313" key="5">
    <source>
        <dbReference type="Proteomes" id="UP000790347"/>
    </source>
</evidence>
<dbReference type="InterPro" id="IPR052346">
    <property type="entry name" value="O-mannosyl-transferase_TMTC"/>
</dbReference>
<evidence type="ECO:0000256" key="3">
    <source>
        <dbReference type="SAM" id="Phobius"/>
    </source>
</evidence>
<keyword evidence="3" id="KW-1133">Transmembrane helix</keyword>
<reference evidence="4" key="1">
    <citation type="submission" date="2013-05" db="EMBL/GenBank/DDBJ databases">
        <authorList>
            <person name="Yim A.K.Y."/>
            <person name="Chan T.F."/>
            <person name="Ji K.M."/>
            <person name="Liu X.Y."/>
            <person name="Zhou J.W."/>
            <person name="Li R.Q."/>
            <person name="Yang K.Y."/>
            <person name="Li J."/>
            <person name="Li M."/>
            <person name="Law P.T.W."/>
            <person name="Wu Y.L."/>
            <person name="Cai Z.L."/>
            <person name="Qin H."/>
            <person name="Bao Y."/>
            <person name="Leung R.K.K."/>
            <person name="Ng P.K.S."/>
            <person name="Zou J."/>
            <person name="Zhong X.J."/>
            <person name="Ran P.X."/>
            <person name="Zhong N.S."/>
            <person name="Liu Z.G."/>
            <person name="Tsui S.K.W."/>
        </authorList>
    </citation>
    <scope>NUCLEOTIDE SEQUENCE</scope>
    <source>
        <strain evidence="4">Derf</strain>
        <tissue evidence="4">Whole organism</tissue>
    </source>
</reference>
<sequence>MLSSPISSSTSTSTSTLPPIIEQLMAKSLSPSSASILSLIRLNCQKWWLFNQIGKWKNFKFFNNFQSSSTSSSLTILTYSIVAIISIVCFINSLNGDFVHDDIPAIVKNGDVHGTTTIWQLFNNDFWGRPMSDVESHKSYRPITTFTFSSSNSSSRLSSESINM</sequence>